<reference evidence="9 10" key="2">
    <citation type="journal article" date="2010" name="Stand. Genomic Sci.">
        <title>Complete genome sequence of Desulfohalobium retbaense type strain (HR(100)).</title>
        <authorList>
            <person name="Spring S."/>
            <person name="Nolan M."/>
            <person name="Lapidus A."/>
            <person name="Glavina Del Rio T."/>
            <person name="Copeland A."/>
            <person name="Tice H."/>
            <person name="Cheng J.F."/>
            <person name="Lucas S."/>
            <person name="Land M."/>
            <person name="Chen F."/>
            <person name="Bruce D."/>
            <person name="Goodwin L."/>
            <person name="Pitluck S."/>
            <person name="Ivanova N."/>
            <person name="Mavromatis K."/>
            <person name="Mikhailova N."/>
            <person name="Pati A."/>
            <person name="Chen A."/>
            <person name="Palaniappan K."/>
            <person name="Hauser L."/>
            <person name="Chang Y.J."/>
            <person name="Jeffries C.D."/>
            <person name="Munk C."/>
            <person name="Kiss H."/>
            <person name="Chain P."/>
            <person name="Han C."/>
            <person name="Brettin T."/>
            <person name="Detter J.C."/>
            <person name="Schuler E."/>
            <person name="Goker M."/>
            <person name="Rohde M."/>
            <person name="Bristow J."/>
            <person name="Eisen J.A."/>
            <person name="Markowitz V."/>
            <person name="Hugenholtz P."/>
            <person name="Kyrpides N.C."/>
            <person name="Klenk H.P."/>
        </authorList>
    </citation>
    <scope>NUCLEOTIDE SEQUENCE [LARGE SCALE GENOMIC DNA]</scope>
    <source>
        <strain evidence="9 10">DSM 5692</strain>
    </source>
</reference>
<comment type="subunit">
    <text evidence="2 6">Part of the 50S ribosomal subunit.</text>
</comment>
<dbReference type="Gene3D" id="3.90.1180.10">
    <property type="entry name" value="Ribosomal protein L13"/>
    <property type="match status" value="1"/>
</dbReference>
<dbReference type="Pfam" id="PF00572">
    <property type="entry name" value="Ribosomal_L13"/>
    <property type="match status" value="1"/>
</dbReference>
<evidence type="ECO:0000256" key="8">
    <source>
        <dbReference type="RuleBase" id="RU003878"/>
    </source>
</evidence>
<dbReference type="AlphaFoldDB" id="C8X0T0"/>
<dbReference type="GO" id="GO:0022625">
    <property type="term" value="C:cytosolic large ribosomal subunit"/>
    <property type="evidence" value="ECO:0007669"/>
    <property type="project" value="TreeGrafter"/>
</dbReference>
<dbReference type="InterPro" id="IPR036899">
    <property type="entry name" value="Ribosomal_uL13_sf"/>
</dbReference>
<evidence type="ECO:0000256" key="7">
    <source>
        <dbReference type="RuleBase" id="RU003877"/>
    </source>
</evidence>
<evidence type="ECO:0000256" key="1">
    <source>
        <dbReference type="ARBA" id="ARBA00006227"/>
    </source>
</evidence>
<dbReference type="STRING" id="485915.Dret_0735"/>
<dbReference type="eggNOG" id="COG0102">
    <property type="taxonomic scope" value="Bacteria"/>
</dbReference>
<accession>C8X0T0</accession>
<evidence type="ECO:0000313" key="10">
    <source>
        <dbReference type="Proteomes" id="UP000001052"/>
    </source>
</evidence>
<dbReference type="RefSeq" id="WP_015751185.1">
    <property type="nucleotide sequence ID" value="NC_013223.1"/>
</dbReference>
<comment type="function">
    <text evidence="6 8">This protein is one of the early assembly proteins of the 50S ribosomal subunit, although it is not seen to bind rRNA by itself. It is important during the early stages of 50S assembly.</text>
</comment>
<dbReference type="NCBIfam" id="TIGR01066">
    <property type="entry name" value="rplM_bact"/>
    <property type="match status" value="1"/>
</dbReference>
<evidence type="ECO:0000256" key="4">
    <source>
        <dbReference type="ARBA" id="ARBA00023274"/>
    </source>
</evidence>
<evidence type="ECO:0000256" key="2">
    <source>
        <dbReference type="ARBA" id="ARBA00011838"/>
    </source>
</evidence>
<dbReference type="PROSITE" id="PS00783">
    <property type="entry name" value="RIBOSOMAL_L13"/>
    <property type="match status" value="1"/>
</dbReference>
<dbReference type="CDD" id="cd00392">
    <property type="entry name" value="Ribosomal_L13"/>
    <property type="match status" value="1"/>
</dbReference>
<reference evidence="10" key="1">
    <citation type="submission" date="2009-09" db="EMBL/GenBank/DDBJ databases">
        <title>The complete chromosome of Desulfohalobium retbaense DSM 5692.</title>
        <authorList>
            <consortium name="US DOE Joint Genome Institute (JGI-PGF)"/>
            <person name="Lucas S."/>
            <person name="Copeland A."/>
            <person name="Lapidus A."/>
            <person name="Glavina del Rio T."/>
            <person name="Dalin E."/>
            <person name="Tice H."/>
            <person name="Bruce D."/>
            <person name="Goodwin L."/>
            <person name="Pitluck S."/>
            <person name="Kyrpides N."/>
            <person name="Mavromatis K."/>
            <person name="Ivanova N."/>
            <person name="Mikhailova N."/>
            <person name="Munk A.C."/>
            <person name="Brettin T."/>
            <person name="Detter J.C."/>
            <person name="Han C."/>
            <person name="Tapia R."/>
            <person name="Larimer F."/>
            <person name="Land M."/>
            <person name="Hauser L."/>
            <person name="Markowitz V."/>
            <person name="Cheng J.-F."/>
            <person name="Hugenholtz P."/>
            <person name="Woyke T."/>
            <person name="Wu D."/>
            <person name="Spring S."/>
            <person name="Klenk H.-P."/>
            <person name="Eisen J.A."/>
        </authorList>
    </citation>
    <scope>NUCLEOTIDE SEQUENCE [LARGE SCALE GENOMIC DNA]</scope>
    <source>
        <strain evidence="10">DSM 5692</strain>
    </source>
</reference>
<dbReference type="HOGENOM" id="CLU_082184_2_2_7"/>
<evidence type="ECO:0000256" key="6">
    <source>
        <dbReference type="HAMAP-Rule" id="MF_01366"/>
    </source>
</evidence>
<dbReference type="OrthoDB" id="9801330at2"/>
<proteinExistence type="inferred from homology"/>
<dbReference type="KEGG" id="drt:Dret_0735"/>
<dbReference type="SUPFAM" id="SSF52161">
    <property type="entry name" value="Ribosomal protein L13"/>
    <property type="match status" value="1"/>
</dbReference>
<evidence type="ECO:0000256" key="5">
    <source>
        <dbReference type="ARBA" id="ARBA00035201"/>
    </source>
</evidence>
<evidence type="ECO:0000313" key="9">
    <source>
        <dbReference type="EMBL" id="ACV68027.1"/>
    </source>
</evidence>
<dbReference type="PIRSF" id="PIRSF002181">
    <property type="entry name" value="Ribosomal_L13"/>
    <property type="match status" value="1"/>
</dbReference>
<dbReference type="InterPro" id="IPR005822">
    <property type="entry name" value="Ribosomal_uL13"/>
</dbReference>
<keyword evidence="4 6" id="KW-0687">Ribonucleoprotein</keyword>
<dbReference type="InterPro" id="IPR023563">
    <property type="entry name" value="Ribosomal_uL13_CS"/>
</dbReference>
<keyword evidence="10" id="KW-1185">Reference proteome</keyword>
<dbReference type="FunFam" id="3.90.1180.10:FF:000001">
    <property type="entry name" value="50S ribosomal protein L13"/>
    <property type="match status" value="1"/>
</dbReference>
<organism evidence="9 10">
    <name type="scientific">Desulfohalobium retbaense (strain ATCC 49708 / DSM 5692 / JCM 16813 / HR100)</name>
    <dbReference type="NCBI Taxonomy" id="485915"/>
    <lineage>
        <taxon>Bacteria</taxon>
        <taxon>Pseudomonadati</taxon>
        <taxon>Thermodesulfobacteriota</taxon>
        <taxon>Desulfovibrionia</taxon>
        <taxon>Desulfovibrionales</taxon>
        <taxon>Desulfohalobiaceae</taxon>
        <taxon>Desulfohalobium</taxon>
    </lineage>
</organism>
<dbReference type="GO" id="GO:0003735">
    <property type="term" value="F:structural constituent of ribosome"/>
    <property type="evidence" value="ECO:0007669"/>
    <property type="project" value="InterPro"/>
</dbReference>
<dbReference type="GO" id="GO:0003729">
    <property type="term" value="F:mRNA binding"/>
    <property type="evidence" value="ECO:0007669"/>
    <property type="project" value="UniProtKB-ARBA"/>
</dbReference>
<name>C8X0T0_DESRD</name>
<dbReference type="Proteomes" id="UP000001052">
    <property type="component" value="Chromosome"/>
</dbReference>
<dbReference type="PANTHER" id="PTHR11545:SF2">
    <property type="entry name" value="LARGE RIBOSOMAL SUBUNIT PROTEIN UL13M"/>
    <property type="match status" value="1"/>
</dbReference>
<keyword evidence="3 6" id="KW-0689">Ribosomal protein</keyword>
<sequence>MKTCKTYSPKPAEVERQWHVVDAEGEILGRLATVIARKLRGKDKPEFAPHVDTGDFVVVVNAEKIRVTGTKMNDKMYYRHSGYPGGLKEASLREMLDTKPEKVIYEAVKGMLPKNRLGRAMLKKLKVYAGPEHPHKAQEPATLEI</sequence>
<dbReference type="PANTHER" id="PTHR11545">
    <property type="entry name" value="RIBOSOMAL PROTEIN L13"/>
    <property type="match status" value="1"/>
</dbReference>
<dbReference type="GO" id="GO:0006412">
    <property type="term" value="P:translation"/>
    <property type="evidence" value="ECO:0007669"/>
    <property type="project" value="UniProtKB-UniRule"/>
</dbReference>
<evidence type="ECO:0000256" key="3">
    <source>
        <dbReference type="ARBA" id="ARBA00022980"/>
    </source>
</evidence>
<gene>
    <name evidence="6 8" type="primary">rplM</name>
    <name evidence="9" type="ordered locus">Dret_0735</name>
</gene>
<dbReference type="EMBL" id="CP001734">
    <property type="protein sequence ID" value="ACV68027.1"/>
    <property type="molecule type" value="Genomic_DNA"/>
</dbReference>
<comment type="similarity">
    <text evidence="1 6 7">Belongs to the universal ribosomal protein uL13 family.</text>
</comment>
<dbReference type="HAMAP" id="MF_01366">
    <property type="entry name" value="Ribosomal_uL13"/>
    <property type="match status" value="1"/>
</dbReference>
<protein>
    <recommendedName>
        <fullName evidence="5 6">Large ribosomal subunit protein uL13</fullName>
    </recommendedName>
</protein>
<dbReference type="GO" id="GO:0017148">
    <property type="term" value="P:negative regulation of translation"/>
    <property type="evidence" value="ECO:0007669"/>
    <property type="project" value="TreeGrafter"/>
</dbReference>
<dbReference type="InterPro" id="IPR005823">
    <property type="entry name" value="Ribosomal_uL13_bac-type"/>
</dbReference>